<dbReference type="PIRSF" id="PIRSF000103">
    <property type="entry name" value="HIBADH"/>
    <property type="match status" value="1"/>
</dbReference>
<dbReference type="EMBL" id="VBSB01000002">
    <property type="protein sequence ID" value="NTY58187.1"/>
    <property type="molecule type" value="Genomic_DNA"/>
</dbReference>
<sequence length="297" mass="30937">MAIGFIGLGNMGFPMASRLAAAGHGVVTYDTRQEATERAKGFGALVASSPRDVADRTETVFASLPSLQASSHVAIGEDGVIGGSRIRLFVDLSTVGSQVAQRNHRHLMDRGIAALDAPVSGGVSGAQNGTLAIMVSGPRHQYDAVTALLTEIGRPIFVSEKPGGAQTMKLINNLMAAATLAATAEVVVMGAKAGLDPHVMIDVLNAGSGATHASRDKFPRAVLPRTFDYGFATGLMVKDVRLYLEEAKALGLPSQLAKATADMWELTLREEGAESDFTAIVKPLEKVAGVTVGEAAQ</sequence>
<dbReference type="Pfam" id="PF03446">
    <property type="entry name" value="NAD_binding_2"/>
    <property type="match status" value="1"/>
</dbReference>
<feature type="domain" description="6-phosphogluconate dehydrogenase NADP-binding" evidence="4">
    <location>
        <begin position="3"/>
        <end position="157"/>
    </location>
</feature>
<evidence type="ECO:0000256" key="2">
    <source>
        <dbReference type="ARBA" id="ARBA00023002"/>
    </source>
</evidence>
<name>A0ABX2JRR6_9MYCO</name>
<dbReference type="Gene3D" id="3.40.50.720">
    <property type="entry name" value="NAD(P)-binding Rossmann-like Domain"/>
    <property type="match status" value="1"/>
</dbReference>
<dbReference type="InterPro" id="IPR029154">
    <property type="entry name" value="HIBADH-like_NADP-bd"/>
</dbReference>
<dbReference type="Pfam" id="PF14833">
    <property type="entry name" value="NAD_binding_11"/>
    <property type="match status" value="1"/>
</dbReference>
<dbReference type="InterPro" id="IPR002204">
    <property type="entry name" value="3-OH-isobutyrate_DH-rel_CS"/>
</dbReference>
<protein>
    <submittedName>
        <fullName evidence="6">NAD(P)-dependent oxidoreductase</fullName>
    </submittedName>
</protein>
<comment type="caution">
    <text evidence="6">The sequence shown here is derived from an EMBL/GenBank/DDBJ whole genome shotgun (WGS) entry which is preliminary data.</text>
</comment>
<dbReference type="PANTHER" id="PTHR22981">
    <property type="entry name" value="3-HYDROXYISOBUTYRATE DEHYDROGENASE-RELATED"/>
    <property type="match status" value="1"/>
</dbReference>
<proteinExistence type="inferred from homology"/>
<dbReference type="Proteomes" id="UP000708347">
    <property type="component" value="Unassembled WGS sequence"/>
</dbReference>
<evidence type="ECO:0000256" key="3">
    <source>
        <dbReference type="ARBA" id="ARBA00023027"/>
    </source>
</evidence>
<dbReference type="InterPro" id="IPR006115">
    <property type="entry name" value="6PGDH_NADP-bd"/>
</dbReference>
<evidence type="ECO:0000313" key="7">
    <source>
        <dbReference type="Proteomes" id="UP000708347"/>
    </source>
</evidence>
<feature type="domain" description="3-hydroxyisobutyrate dehydrogenase-like NAD-binding" evidence="5">
    <location>
        <begin position="163"/>
        <end position="284"/>
    </location>
</feature>
<dbReference type="PROSITE" id="PS00895">
    <property type="entry name" value="3_HYDROXYISOBUT_DH"/>
    <property type="match status" value="1"/>
</dbReference>
<dbReference type="InterPro" id="IPR036291">
    <property type="entry name" value="NAD(P)-bd_dom_sf"/>
</dbReference>
<organism evidence="6 7">
    <name type="scientific">Mycolicibacterium sphagni</name>
    <dbReference type="NCBI Taxonomy" id="1786"/>
    <lineage>
        <taxon>Bacteria</taxon>
        <taxon>Bacillati</taxon>
        <taxon>Actinomycetota</taxon>
        <taxon>Actinomycetes</taxon>
        <taxon>Mycobacteriales</taxon>
        <taxon>Mycobacteriaceae</taxon>
        <taxon>Mycolicibacterium</taxon>
    </lineage>
</organism>
<comment type="similarity">
    <text evidence="1">Belongs to the HIBADH-related family.</text>
</comment>
<evidence type="ECO:0000259" key="4">
    <source>
        <dbReference type="Pfam" id="PF03446"/>
    </source>
</evidence>
<reference evidence="6 7" key="1">
    <citation type="submission" date="2019-05" db="EMBL/GenBank/DDBJ databases">
        <title>Mycolicibacterium sphagni ENV482 genome assembly.</title>
        <authorList>
            <person name="Chen W."/>
            <person name="Faulkner N.W."/>
            <person name="Hyman M.R."/>
        </authorList>
    </citation>
    <scope>NUCLEOTIDE SEQUENCE [LARGE SCALE GENOMIC DNA]</scope>
    <source>
        <strain evidence="6 7">ENV482</strain>
    </source>
</reference>
<dbReference type="InterPro" id="IPR008927">
    <property type="entry name" value="6-PGluconate_DH-like_C_sf"/>
</dbReference>
<evidence type="ECO:0000313" key="6">
    <source>
        <dbReference type="EMBL" id="NTY58187.1"/>
    </source>
</evidence>
<dbReference type="RefSeq" id="WP_174396200.1">
    <property type="nucleotide sequence ID" value="NZ_VBSB01000002.1"/>
</dbReference>
<accession>A0ABX2JRR6</accession>
<dbReference type="InterPro" id="IPR015815">
    <property type="entry name" value="HIBADH-related"/>
</dbReference>
<dbReference type="Gene3D" id="1.10.1040.10">
    <property type="entry name" value="N-(1-d-carboxylethyl)-l-norvaline Dehydrogenase, domain 2"/>
    <property type="match status" value="1"/>
</dbReference>
<keyword evidence="7" id="KW-1185">Reference proteome</keyword>
<dbReference type="SUPFAM" id="SSF51735">
    <property type="entry name" value="NAD(P)-binding Rossmann-fold domains"/>
    <property type="match status" value="1"/>
</dbReference>
<dbReference type="InterPro" id="IPR013328">
    <property type="entry name" value="6PGD_dom2"/>
</dbReference>
<dbReference type="PANTHER" id="PTHR22981:SF7">
    <property type="entry name" value="3-HYDROXYISOBUTYRATE DEHYDROGENASE, MITOCHONDRIAL"/>
    <property type="match status" value="1"/>
</dbReference>
<evidence type="ECO:0000256" key="1">
    <source>
        <dbReference type="ARBA" id="ARBA00009080"/>
    </source>
</evidence>
<dbReference type="SUPFAM" id="SSF48179">
    <property type="entry name" value="6-phosphogluconate dehydrogenase C-terminal domain-like"/>
    <property type="match status" value="1"/>
</dbReference>
<keyword evidence="2" id="KW-0560">Oxidoreductase</keyword>
<keyword evidence="3" id="KW-0520">NAD</keyword>
<evidence type="ECO:0000259" key="5">
    <source>
        <dbReference type="Pfam" id="PF14833"/>
    </source>
</evidence>
<gene>
    <name evidence="6" type="ORF">FEG63_01305</name>
</gene>